<proteinExistence type="predicted"/>
<dbReference type="GO" id="GO:0006812">
    <property type="term" value="P:monoatomic cation transport"/>
    <property type="evidence" value="ECO:0007669"/>
    <property type="project" value="InterPro"/>
</dbReference>
<dbReference type="Proteomes" id="UP000634136">
    <property type="component" value="Unassembled WGS sequence"/>
</dbReference>
<reference evidence="2" key="1">
    <citation type="submission" date="2020-09" db="EMBL/GenBank/DDBJ databases">
        <title>Genome-Enabled Discovery of Anthraquinone Biosynthesis in Senna tora.</title>
        <authorList>
            <person name="Kang S.-H."/>
            <person name="Pandey R.P."/>
            <person name="Lee C.-M."/>
            <person name="Sim J.-S."/>
            <person name="Jeong J.-T."/>
            <person name="Choi B.-S."/>
            <person name="Jung M."/>
            <person name="Ginzburg D."/>
            <person name="Zhao K."/>
            <person name="Won S.Y."/>
            <person name="Oh T.-J."/>
            <person name="Yu Y."/>
            <person name="Kim N.-H."/>
            <person name="Lee O.R."/>
            <person name="Lee T.-H."/>
            <person name="Bashyal P."/>
            <person name="Kim T.-S."/>
            <person name="Lee W.-H."/>
            <person name="Kawkins C."/>
            <person name="Kim C.-K."/>
            <person name="Kim J.S."/>
            <person name="Ahn B.O."/>
            <person name="Rhee S.Y."/>
            <person name="Sohng J.K."/>
        </authorList>
    </citation>
    <scope>NUCLEOTIDE SEQUENCE</scope>
    <source>
        <tissue evidence="2">Leaf</tissue>
    </source>
</reference>
<comment type="caution">
    <text evidence="2">The sequence shown here is derived from an EMBL/GenBank/DDBJ whole genome shotgun (WGS) entry which is preliminary data.</text>
</comment>
<dbReference type="OrthoDB" id="2011802at2759"/>
<dbReference type="PANTHER" id="PTHR35484:SF2">
    <property type="entry name" value="OUTER ENVELOPE PORE PROTEIN 37, CHLOROPLASTIC"/>
    <property type="match status" value="1"/>
</dbReference>
<gene>
    <name evidence="2" type="ORF">G2W53_040413</name>
</gene>
<evidence type="ECO:0000256" key="1">
    <source>
        <dbReference type="SAM" id="MobiDB-lite"/>
    </source>
</evidence>
<evidence type="ECO:0000313" key="2">
    <source>
        <dbReference type="EMBL" id="KAF7801302.1"/>
    </source>
</evidence>
<feature type="region of interest" description="Disordered" evidence="1">
    <location>
        <begin position="1"/>
        <end position="39"/>
    </location>
</feature>
<dbReference type="GO" id="GO:0005216">
    <property type="term" value="F:monoatomic ion channel activity"/>
    <property type="evidence" value="ECO:0007669"/>
    <property type="project" value="InterPro"/>
</dbReference>
<dbReference type="InterPro" id="IPR038951">
    <property type="entry name" value="OEP37-like"/>
</dbReference>
<dbReference type="GO" id="GO:0009707">
    <property type="term" value="C:chloroplast outer membrane"/>
    <property type="evidence" value="ECO:0007669"/>
    <property type="project" value="TreeGrafter"/>
</dbReference>
<accession>A0A834SI78</accession>
<dbReference type="PANTHER" id="PTHR35484">
    <property type="entry name" value="OUTER ENVELOPE PORE PROTEIN 37, CHLOROPLASTIC"/>
    <property type="match status" value="1"/>
</dbReference>
<protein>
    <submittedName>
        <fullName evidence="2">Outer envelope pore protein 37, chloroplastic</fullName>
    </submittedName>
</protein>
<organism evidence="2 3">
    <name type="scientific">Senna tora</name>
    <dbReference type="NCBI Taxonomy" id="362788"/>
    <lineage>
        <taxon>Eukaryota</taxon>
        <taxon>Viridiplantae</taxon>
        <taxon>Streptophyta</taxon>
        <taxon>Embryophyta</taxon>
        <taxon>Tracheophyta</taxon>
        <taxon>Spermatophyta</taxon>
        <taxon>Magnoliopsida</taxon>
        <taxon>eudicotyledons</taxon>
        <taxon>Gunneridae</taxon>
        <taxon>Pentapetalae</taxon>
        <taxon>rosids</taxon>
        <taxon>fabids</taxon>
        <taxon>Fabales</taxon>
        <taxon>Fabaceae</taxon>
        <taxon>Caesalpinioideae</taxon>
        <taxon>Cassia clade</taxon>
        <taxon>Senna</taxon>
    </lineage>
</organism>
<keyword evidence="3" id="KW-1185">Reference proteome</keyword>
<name>A0A834SI78_9FABA</name>
<dbReference type="EMBL" id="JAAIUW010000013">
    <property type="protein sequence ID" value="KAF7801302.1"/>
    <property type="molecule type" value="Genomic_DNA"/>
</dbReference>
<evidence type="ECO:0000313" key="3">
    <source>
        <dbReference type="Proteomes" id="UP000634136"/>
    </source>
</evidence>
<dbReference type="AlphaFoldDB" id="A0A834SI78"/>
<sequence>MEMELASRNPNFMFPPNSQFLDPPPPPPPPPSSSTPNGPIFFPFPKRPALRVTSEFDSESAVFFHKLSCKFFDSLAKFKFSFQNSSKGDVSEPQLSFVSKHLSIHYDIEEQNALIKSSFDVGPKLHLSAVHDVKAQQGEATMVAKLADPGYALELSTPVPSVGLPKATFRFPVGEVSLQEKEEEEVKRLLSVSGIVKGQCLNGICTAQYKDEEMKLRYAYKDEEMSFIPSLSLPSNALSFAFKRRIGPSNKLSYLYNFDSNYWSAVYKRTYGKDFKFKTGYDSEVRLGWASLWVGDEGGKAKTAPLKMKVQFMLQVPQDDIKSSVLMFRVKKRWDI</sequence>
<feature type="compositionally biased region" description="Pro residues" evidence="1">
    <location>
        <begin position="22"/>
        <end position="33"/>
    </location>
</feature>